<dbReference type="AlphaFoldDB" id="A0A2I7N4W1"/>
<evidence type="ECO:0000313" key="9">
    <source>
        <dbReference type="Proteomes" id="UP000236655"/>
    </source>
</evidence>
<accession>A0A2I7N4W1</accession>
<keyword evidence="9" id="KW-1185">Reference proteome</keyword>
<organism evidence="8 9">
    <name type="scientific">Aquella oligotrophica</name>
    <dbReference type="NCBI Taxonomy" id="2067065"/>
    <lineage>
        <taxon>Bacteria</taxon>
        <taxon>Pseudomonadati</taxon>
        <taxon>Pseudomonadota</taxon>
        <taxon>Betaproteobacteria</taxon>
        <taxon>Neisseriales</taxon>
        <taxon>Neisseriaceae</taxon>
        <taxon>Aquella</taxon>
    </lineage>
</organism>
<feature type="transmembrane region" description="Helical" evidence="7">
    <location>
        <begin position="69"/>
        <end position="92"/>
    </location>
</feature>
<evidence type="ECO:0000256" key="6">
    <source>
        <dbReference type="RuleBase" id="RU362091"/>
    </source>
</evidence>
<dbReference type="InterPro" id="IPR001734">
    <property type="entry name" value="Na/solute_symporter"/>
</dbReference>
<evidence type="ECO:0000256" key="1">
    <source>
        <dbReference type="ARBA" id="ARBA00004141"/>
    </source>
</evidence>
<feature type="transmembrane region" description="Helical" evidence="7">
    <location>
        <begin position="146"/>
        <end position="167"/>
    </location>
</feature>
<evidence type="ECO:0000256" key="7">
    <source>
        <dbReference type="SAM" id="Phobius"/>
    </source>
</evidence>
<protein>
    <recommendedName>
        <fullName evidence="10">Sodium:solute symporter family protein</fullName>
    </recommendedName>
</protein>
<evidence type="ECO:0000313" key="8">
    <source>
        <dbReference type="EMBL" id="AUR51506.1"/>
    </source>
</evidence>
<dbReference type="InterPro" id="IPR038377">
    <property type="entry name" value="Na/Glc_symporter_sf"/>
</dbReference>
<gene>
    <name evidence="8" type="ORF">CUN60_04110</name>
</gene>
<comment type="subcellular location">
    <subcellularLocation>
        <location evidence="1">Membrane</location>
        <topology evidence="1">Multi-pass membrane protein</topology>
    </subcellularLocation>
</comment>
<feature type="transmembrane region" description="Helical" evidence="7">
    <location>
        <begin position="229"/>
        <end position="250"/>
    </location>
</feature>
<feature type="transmembrane region" description="Helical" evidence="7">
    <location>
        <begin position="365"/>
        <end position="391"/>
    </location>
</feature>
<dbReference type="KEGG" id="nba:CUN60_04110"/>
<evidence type="ECO:0000256" key="4">
    <source>
        <dbReference type="ARBA" id="ARBA00022989"/>
    </source>
</evidence>
<sequence>MYLLNITNIDYVMMTILFGAIFASAYYFRRKNRSSHDFFLGASATQITFLSGAISIGIIEFISLSGYGAYAGLSGLMLFMIVYIVLDLFAGFRLKNSVLYQRLQIAEFSAQSVVMLVVYALLMLLVAGTGIAVMVSMLKSLLGWEFANSTLSLIAIAAICLILGGFAGLSYSKILSSVIVFLLLLIIAVISYKNIGFGNLVASLQSVATDNKLQASSFTSIAALANPMLQLWLMVIVSLTFIVINPFANLKQIVLKNSGTTFIAQIIKFIMIAIIIFTGVFALATPNKLPEIAGKKIITTQTRFDNGELGYVVRAVPGNGATLQRGVIPVKAAEDDDQTLSNSTQGNFDYISAALVVIKKALPYAFIPLFIIILFFFKTVSDSILFATFTIINGIYAPRFNKSGEDLENLWAARVFMFALFVIAICIGLVLFKFFSFYYMFCLIFILSTPIACALILNNKGSWLLDLIIYILIIALLLTANVSDIPVLIPLVKYPNLADMTAKITFFVSVVYFSLSLLNRFFTKSK</sequence>
<feature type="transmembrane region" description="Helical" evidence="7">
    <location>
        <begin position="174"/>
        <end position="192"/>
    </location>
</feature>
<name>A0A2I7N4W1_9NEIS</name>
<dbReference type="EMBL" id="CP024847">
    <property type="protein sequence ID" value="AUR51506.1"/>
    <property type="molecule type" value="Genomic_DNA"/>
</dbReference>
<dbReference type="Proteomes" id="UP000236655">
    <property type="component" value="Chromosome"/>
</dbReference>
<dbReference type="GO" id="GO:0016020">
    <property type="term" value="C:membrane"/>
    <property type="evidence" value="ECO:0007669"/>
    <property type="project" value="UniProtKB-SubCell"/>
</dbReference>
<dbReference type="OrthoDB" id="9814523at2"/>
<comment type="similarity">
    <text evidence="2 6">Belongs to the sodium:solute symporter (SSF) (TC 2.A.21) family.</text>
</comment>
<keyword evidence="4 7" id="KW-1133">Transmembrane helix</keyword>
<evidence type="ECO:0000256" key="3">
    <source>
        <dbReference type="ARBA" id="ARBA00022692"/>
    </source>
</evidence>
<dbReference type="Pfam" id="PF00474">
    <property type="entry name" value="SSF"/>
    <property type="match status" value="1"/>
</dbReference>
<dbReference type="PROSITE" id="PS50283">
    <property type="entry name" value="NA_SOLUT_SYMP_3"/>
    <property type="match status" value="1"/>
</dbReference>
<feature type="transmembrane region" description="Helical" evidence="7">
    <location>
        <begin position="262"/>
        <end position="284"/>
    </location>
</feature>
<reference evidence="9" key="1">
    <citation type="submission" date="2017-11" db="EMBL/GenBank/DDBJ databases">
        <authorList>
            <person name="Chan K.G."/>
            <person name="Lee L.S."/>
        </authorList>
    </citation>
    <scope>NUCLEOTIDE SEQUENCE [LARGE SCALE GENOMIC DNA]</scope>
    <source>
        <strain evidence="9">DSM 100970</strain>
    </source>
</reference>
<dbReference type="RefSeq" id="WP_102950805.1">
    <property type="nucleotide sequence ID" value="NZ_CP024847.1"/>
</dbReference>
<keyword evidence="5 7" id="KW-0472">Membrane</keyword>
<feature type="transmembrane region" description="Helical" evidence="7">
    <location>
        <begin position="504"/>
        <end position="522"/>
    </location>
</feature>
<feature type="transmembrane region" description="Helical" evidence="7">
    <location>
        <begin position="411"/>
        <end position="432"/>
    </location>
</feature>
<feature type="transmembrane region" description="Helical" evidence="7">
    <location>
        <begin position="12"/>
        <end position="28"/>
    </location>
</feature>
<evidence type="ECO:0000256" key="2">
    <source>
        <dbReference type="ARBA" id="ARBA00006434"/>
    </source>
</evidence>
<feature type="transmembrane region" description="Helical" evidence="7">
    <location>
        <begin position="113"/>
        <end position="134"/>
    </location>
</feature>
<proteinExistence type="inferred from homology"/>
<feature type="transmembrane region" description="Helical" evidence="7">
    <location>
        <begin position="438"/>
        <end position="457"/>
    </location>
</feature>
<feature type="transmembrane region" description="Helical" evidence="7">
    <location>
        <begin position="469"/>
        <end position="492"/>
    </location>
</feature>
<evidence type="ECO:0000256" key="5">
    <source>
        <dbReference type="ARBA" id="ARBA00023136"/>
    </source>
</evidence>
<evidence type="ECO:0008006" key="10">
    <source>
        <dbReference type="Google" id="ProtNLM"/>
    </source>
</evidence>
<keyword evidence="3 7" id="KW-0812">Transmembrane</keyword>
<feature type="transmembrane region" description="Helical" evidence="7">
    <location>
        <begin position="40"/>
        <end position="63"/>
    </location>
</feature>
<dbReference type="Gene3D" id="1.20.1730.10">
    <property type="entry name" value="Sodium/glucose cotransporter"/>
    <property type="match status" value="1"/>
</dbReference>
<dbReference type="GO" id="GO:0022857">
    <property type="term" value="F:transmembrane transporter activity"/>
    <property type="evidence" value="ECO:0007669"/>
    <property type="project" value="InterPro"/>
</dbReference>